<dbReference type="InterPro" id="IPR015813">
    <property type="entry name" value="Pyrv/PenolPyrv_kinase-like_dom"/>
</dbReference>
<dbReference type="EMBL" id="WUQX01000001">
    <property type="protein sequence ID" value="MXP75796.1"/>
    <property type="molecule type" value="Genomic_DNA"/>
</dbReference>
<dbReference type="PANTHER" id="PTHR46244">
    <property type="entry name" value="PHOSPHOENOLPYRUVATE-PROTEIN PHOSPHOTRANSFERASE"/>
    <property type="match status" value="1"/>
</dbReference>
<dbReference type="InterPro" id="IPR000121">
    <property type="entry name" value="PEP_util_C"/>
</dbReference>
<evidence type="ECO:0000259" key="1">
    <source>
        <dbReference type="Pfam" id="PF02896"/>
    </source>
</evidence>
<keyword evidence="3" id="KW-1185">Reference proteome</keyword>
<proteinExistence type="predicted"/>
<dbReference type="SUPFAM" id="SSF51621">
    <property type="entry name" value="Phosphoenolpyruvate/pyruvate domain"/>
    <property type="match status" value="1"/>
</dbReference>
<evidence type="ECO:0000313" key="2">
    <source>
        <dbReference type="EMBL" id="MXP75796.1"/>
    </source>
</evidence>
<dbReference type="GO" id="GO:0016772">
    <property type="term" value="F:transferase activity, transferring phosphorus-containing groups"/>
    <property type="evidence" value="ECO:0007669"/>
    <property type="project" value="InterPro"/>
</dbReference>
<dbReference type="RefSeq" id="WP_159750991.1">
    <property type="nucleotide sequence ID" value="NZ_WUQX01000001.1"/>
</dbReference>
<dbReference type="PANTHER" id="PTHR46244:SF3">
    <property type="entry name" value="PHOSPHOENOLPYRUVATE-PROTEIN PHOSPHOTRANSFERASE"/>
    <property type="match status" value="1"/>
</dbReference>
<organism evidence="2 3">
    <name type="scientific">Sporofaciens musculi</name>
    <dbReference type="NCBI Taxonomy" id="2681861"/>
    <lineage>
        <taxon>Bacteria</taxon>
        <taxon>Bacillati</taxon>
        <taxon>Bacillota</taxon>
        <taxon>Clostridia</taxon>
        <taxon>Lachnospirales</taxon>
        <taxon>Lachnospiraceae</taxon>
        <taxon>Sporofaciens</taxon>
    </lineage>
</organism>
<dbReference type="InterPro" id="IPR040442">
    <property type="entry name" value="Pyrv_kinase-like_dom_sf"/>
</dbReference>
<dbReference type="AlphaFoldDB" id="A0A7X3MG46"/>
<sequence length="238" mass="27778">MQSLRDICEYFNDGVSAIRLFDYDQNKSYFFENNKFERGIRAYESKKVRQIIDAQLKGCVYLSKNYSIEIVIPFVTNIQDIITIKNKLKEYDSNIPVCVMIENPASYLSVKEFAEYVNSFSIGTNDLLQYFFACDRDSISKEINYINPYSKALIDFWQLYPSNLLNKTRICGQLPIYPYMLQTLIQLGFKNFSIPSPMIPFVAKKIKNISLCQEFIAHLKTLTNDDEVRNYIIATMLK</sequence>
<dbReference type="InterPro" id="IPR050499">
    <property type="entry name" value="PEP-utilizing_PTS_enzyme"/>
</dbReference>
<feature type="domain" description="PEP-utilising enzyme C-terminal" evidence="1">
    <location>
        <begin position="37"/>
        <end position="209"/>
    </location>
</feature>
<protein>
    <recommendedName>
        <fullName evidence="1">PEP-utilising enzyme C-terminal domain-containing protein</fullName>
    </recommendedName>
</protein>
<name>A0A7X3MG46_9FIRM</name>
<dbReference type="Pfam" id="PF02896">
    <property type="entry name" value="PEP-utilizers_C"/>
    <property type="match status" value="1"/>
</dbReference>
<reference evidence="2 3" key="1">
    <citation type="submission" date="2019-12" db="EMBL/GenBank/DDBJ databases">
        <title>Sporaefaciens musculi gen. nov., sp. nov., a novel bacterium isolated from the caecum of an obese mouse.</title>
        <authorList>
            <person name="Rasmussen T.S."/>
            <person name="Streidl T."/>
            <person name="Hitch T.C.A."/>
            <person name="Wortmann E."/>
            <person name="Deptula P."/>
            <person name="Hansen M."/>
            <person name="Nielsen D.S."/>
            <person name="Clavel T."/>
            <person name="Vogensen F.K."/>
        </authorList>
    </citation>
    <scope>NUCLEOTIDE SEQUENCE [LARGE SCALE GENOMIC DNA]</scope>
    <source>
        <strain evidence="2 3">WCA-9-b2</strain>
    </source>
</reference>
<dbReference type="Proteomes" id="UP000460412">
    <property type="component" value="Unassembled WGS sequence"/>
</dbReference>
<comment type="caution">
    <text evidence="2">The sequence shown here is derived from an EMBL/GenBank/DDBJ whole genome shotgun (WGS) entry which is preliminary data.</text>
</comment>
<dbReference type="Gene3D" id="3.20.20.60">
    <property type="entry name" value="Phosphoenolpyruvate-binding domains"/>
    <property type="match status" value="1"/>
</dbReference>
<gene>
    <name evidence="2" type="ORF">GN277_10520</name>
</gene>
<accession>A0A7X3MG46</accession>
<evidence type="ECO:0000313" key="3">
    <source>
        <dbReference type="Proteomes" id="UP000460412"/>
    </source>
</evidence>